<dbReference type="Pfam" id="PF01381">
    <property type="entry name" value="HTH_3"/>
    <property type="match status" value="1"/>
</dbReference>
<proteinExistence type="predicted"/>
<gene>
    <name evidence="2" type="ORF">R7226_14850</name>
</gene>
<dbReference type="PROSITE" id="PS50943">
    <property type="entry name" value="HTH_CROC1"/>
    <property type="match status" value="1"/>
</dbReference>
<comment type="caution">
    <text evidence="2">The sequence shown here is derived from an EMBL/GenBank/DDBJ whole genome shotgun (WGS) entry which is preliminary data.</text>
</comment>
<evidence type="ECO:0000313" key="3">
    <source>
        <dbReference type="Proteomes" id="UP001284601"/>
    </source>
</evidence>
<dbReference type="SUPFAM" id="SSF47413">
    <property type="entry name" value="lambda repressor-like DNA-binding domains"/>
    <property type="match status" value="1"/>
</dbReference>
<dbReference type="Gene3D" id="1.10.260.40">
    <property type="entry name" value="lambda repressor-like DNA-binding domains"/>
    <property type="match status" value="1"/>
</dbReference>
<sequence>MSDPIEHVAMTPSTLVRDARHSAGLTQAQLAERLGTTQPVVARLERADANPTFETIQRALQAAGHRLELHAVSTGLDTVDESLIRRQLALSPADRIRALDEQNATMNTLLRAGARSRDRHL</sequence>
<dbReference type="SMART" id="SM00530">
    <property type="entry name" value="HTH_XRE"/>
    <property type="match status" value="1"/>
</dbReference>
<evidence type="ECO:0000313" key="2">
    <source>
        <dbReference type="EMBL" id="MDW5595626.1"/>
    </source>
</evidence>
<evidence type="ECO:0000259" key="1">
    <source>
        <dbReference type="PROSITE" id="PS50943"/>
    </source>
</evidence>
<accession>A0ABU4HQM8</accession>
<name>A0ABU4HQM8_9ACTN</name>
<dbReference type="Proteomes" id="UP001284601">
    <property type="component" value="Unassembled WGS sequence"/>
</dbReference>
<dbReference type="InterPro" id="IPR010982">
    <property type="entry name" value="Lambda_DNA-bd_dom_sf"/>
</dbReference>
<feature type="domain" description="HTH cro/C1-type" evidence="1">
    <location>
        <begin position="16"/>
        <end position="70"/>
    </location>
</feature>
<dbReference type="RefSeq" id="WP_318597962.1">
    <property type="nucleotide sequence ID" value="NZ_JAWSTH010000037.1"/>
</dbReference>
<dbReference type="EMBL" id="JAWSTH010000037">
    <property type="protein sequence ID" value="MDW5595626.1"/>
    <property type="molecule type" value="Genomic_DNA"/>
</dbReference>
<reference evidence="3" key="1">
    <citation type="submission" date="2023-07" db="EMBL/GenBank/DDBJ databases">
        <title>Conexibacter stalactiti sp. nov., isolated from stalactites in a lava cave and emended description of the genus Conexibacter.</title>
        <authorList>
            <person name="Lee S.D."/>
        </authorList>
    </citation>
    <scope>NUCLEOTIDE SEQUENCE [LARGE SCALE GENOMIC DNA]</scope>
    <source>
        <strain evidence="3">KCTC 39840</strain>
    </source>
</reference>
<dbReference type="InterPro" id="IPR001387">
    <property type="entry name" value="Cro/C1-type_HTH"/>
</dbReference>
<organism evidence="2 3">
    <name type="scientific">Conexibacter stalactiti</name>
    <dbReference type="NCBI Taxonomy" id="1940611"/>
    <lineage>
        <taxon>Bacteria</taxon>
        <taxon>Bacillati</taxon>
        <taxon>Actinomycetota</taxon>
        <taxon>Thermoleophilia</taxon>
        <taxon>Solirubrobacterales</taxon>
        <taxon>Conexibacteraceae</taxon>
        <taxon>Conexibacter</taxon>
    </lineage>
</organism>
<dbReference type="CDD" id="cd00093">
    <property type="entry name" value="HTH_XRE"/>
    <property type="match status" value="1"/>
</dbReference>
<protein>
    <submittedName>
        <fullName evidence="2">Helix-turn-helix transcriptional regulator</fullName>
    </submittedName>
</protein>
<keyword evidence="3" id="KW-1185">Reference proteome</keyword>